<dbReference type="EMBL" id="JBHSGF010000001">
    <property type="protein sequence ID" value="MFC4553884.1"/>
    <property type="molecule type" value="Genomic_DNA"/>
</dbReference>
<feature type="transmembrane region" description="Helical" evidence="2">
    <location>
        <begin position="37"/>
        <end position="61"/>
    </location>
</feature>
<evidence type="ECO:0000256" key="2">
    <source>
        <dbReference type="SAM" id="Phobius"/>
    </source>
</evidence>
<evidence type="ECO:0000256" key="1">
    <source>
        <dbReference type="SAM" id="MobiDB-lite"/>
    </source>
</evidence>
<reference evidence="4" key="1">
    <citation type="journal article" date="2019" name="Int. J. Syst. Evol. Microbiol.">
        <title>The Global Catalogue of Microorganisms (GCM) 10K type strain sequencing project: providing services to taxonomists for standard genome sequencing and annotation.</title>
        <authorList>
            <consortium name="The Broad Institute Genomics Platform"/>
            <consortium name="The Broad Institute Genome Sequencing Center for Infectious Disease"/>
            <person name="Wu L."/>
            <person name="Ma J."/>
        </authorList>
    </citation>
    <scope>NUCLEOTIDE SEQUENCE [LARGE SCALE GENOMIC DNA]</scope>
    <source>
        <strain evidence="4">JCM 3369</strain>
    </source>
</reference>
<dbReference type="InterPro" id="IPR025101">
    <property type="entry name" value="DUF4012"/>
</dbReference>
<organism evidence="3 4">
    <name type="scientific">Georgenia faecalis</name>
    <dbReference type="NCBI Taxonomy" id="2483799"/>
    <lineage>
        <taxon>Bacteria</taxon>
        <taxon>Bacillati</taxon>
        <taxon>Actinomycetota</taxon>
        <taxon>Actinomycetes</taxon>
        <taxon>Micrococcales</taxon>
        <taxon>Bogoriellaceae</taxon>
        <taxon>Georgenia</taxon>
    </lineage>
</organism>
<keyword evidence="4" id="KW-1185">Reference proteome</keyword>
<feature type="compositionally biased region" description="Basic and acidic residues" evidence="1">
    <location>
        <begin position="13"/>
        <end position="26"/>
    </location>
</feature>
<name>A0ABV9D6G4_9MICO</name>
<comment type="caution">
    <text evidence="3">The sequence shown here is derived from an EMBL/GenBank/DDBJ whole genome shotgun (WGS) entry which is preliminary data.</text>
</comment>
<dbReference type="Proteomes" id="UP001595955">
    <property type="component" value="Unassembled WGS sequence"/>
</dbReference>
<gene>
    <name evidence="3" type="ORF">ACFO3F_01365</name>
</gene>
<evidence type="ECO:0000313" key="4">
    <source>
        <dbReference type="Proteomes" id="UP001595955"/>
    </source>
</evidence>
<dbReference type="Pfam" id="PF13196">
    <property type="entry name" value="DUF4012"/>
    <property type="match status" value="1"/>
</dbReference>
<sequence length="617" mass="63876">MSSLFPMMDDDEQPIRRERRGEGRRDRGSRRKRRGRLTLAIAGGFVLAVILLGVAALLLALDARTAYAELQAAMPQVTQLRAQVLAGENDVAAATSEELQEHTSAARDAVHGPHWTLAGLLPVVGPNVDAAQAAAVVVDDLATGVLPDLVAVTAVVNPASLAPVDGRIDVAALSAAAPQVVAANDAVAAAAERMDAVSLDGVHERLRGPLEDLQVQLDEVSSLTQTAARAVQLVPPMLGAEGPREYLLMVQNNSEPRSTGGLTGAFVHLRADAGAIELVDQGPAGFLGSYPEPAVELTPTEVSLFGTQIGRYPGNITATPDFPRSAQIAQEMWRQSHGSEIDGVFSVDPVALGSLLTATGPVGLPTGDELTAENAAAMMLNGVYLQIPDPDMQNLFFQAAAGTIFSHVMSGAGSPVAAVGALTLAAEEGRLLVWSAHPEEQELLAGTVLSGELRGHAGDSPVVGVYLNDLSGAKVAYYQRMDATVTAATCRPDGSQDLTLAVTLSNDAPAGAADLPVSLVGNGDAVEPGGMRSNVLVYAPTGGRITDVRASNGEPDVLPQIHDDLVVAARRIVLSPGETVTTEYDITTGPGLDGEVDLRLTPGPGDGKFTSSGSQCS</sequence>
<dbReference type="RefSeq" id="WP_164471286.1">
    <property type="nucleotide sequence ID" value="NZ_CP033325.1"/>
</dbReference>
<keyword evidence="2" id="KW-0812">Transmembrane</keyword>
<feature type="region of interest" description="Disordered" evidence="1">
    <location>
        <begin position="1"/>
        <end position="32"/>
    </location>
</feature>
<proteinExistence type="predicted"/>
<protein>
    <submittedName>
        <fullName evidence="3">DUF4012 domain-containing protein</fullName>
    </submittedName>
</protein>
<evidence type="ECO:0000313" key="3">
    <source>
        <dbReference type="EMBL" id="MFC4553884.1"/>
    </source>
</evidence>
<accession>A0ABV9D6G4</accession>
<keyword evidence="2" id="KW-0472">Membrane</keyword>
<keyword evidence="2" id="KW-1133">Transmembrane helix</keyword>